<reference evidence="2 3" key="1">
    <citation type="submission" date="2018-08" db="EMBL/GenBank/DDBJ databases">
        <title>Genomic Encyclopedia of Archaeal and Bacterial Type Strains, Phase II (KMG-II): from individual species to whole genera.</title>
        <authorList>
            <person name="Goeker M."/>
        </authorList>
    </citation>
    <scope>NUCLEOTIDE SEQUENCE [LARGE SCALE GENOMIC DNA]</scope>
    <source>
        <strain evidence="2 3">DSM 17099</strain>
    </source>
</reference>
<keyword evidence="2" id="KW-0560">Oxidoreductase</keyword>
<evidence type="ECO:0000313" key="3">
    <source>
        <dbReference type="Proteomes" id="UP000256941"/>
    </source>
</evidence>
<dbReference type="InterPro" id="IPR003779">
    <property type="entry name" value="CMD-like"/>
</dbReference>
<dbReference type="Proteomes" id="UP000256941">
    <property type="component" value="Unassembled WGS sequence"/>
</dbReference>
<evidence type="ECO:0000259" key="1">
    <source>
        <dbReference type="Pfam" id="PF02627"/>
    </source>
</evidence>
<name>A0A3D9XYH2_PARVE</name>
<dbReference type="SUPFAM" id="SSF69118">
    <property type="entry name" value="AhpD-like"/>
    <property type="match status" value="1"/>
</dbReference>
<accession>A0A3D9XYH2</accession>
<evidence type="ECO:0000313" key="2">
    <source>
        <dbReference type="EMBL" id="REF73322.1"/>
    </source>
</evidence>
<feature type="domain" description="Carboxymuconolactone decarboxylase-like" evidence="1">
    <location>
        <begin position="36"/>
        <end position="103"/>
    </location>
</feature>
<dbReference type="EMBL" id="QTUJ01000001">
    <property type="protein sequence ID" value="REF73322.1"/>
    <property type="molecule type" value="Genomic_DNA"/>
</dbReference>
<dbReference type="GO" id="GO:0051920">
    <property type="term" value="F:peroxiredoxin activity"/>
    <property type="evidence" value="ECO:0007669"/>
    <property type="project" value="InterPro"/>
</dbReference>
<dbReference type="Gene3D" id="1.20.1290.10">
    <property type="entry name" value="AhpD-like"/>
    <property type="match status" value="1"/>
</dbReference>
<keyword evidence="2" id="KW-0575">Peroxidase</keyword>
<comment type="caution">
    <text evidence="2">The sequence shown here is derived from an EMBL/GenBank/DDBJ whole genome shotgun (WGS) entry which is preliminary data.</text>
</comment>
<gene>
    <name evidence="2" type="ORF">BDD41_1873</name>
</gene>
<dbReference type="Pfam" id="PF02627">
    <property type="entry name" value="CMD"/>
    <property type="match status" value="1"/>
</dbReference>
<sequence length="127" mass="14518">MTNVDPERTKQVLERVERDRGMARGWTRILAERDPDMLERIHETIMHPLYNRSSLPLKTKLTLMICLNAFQFHEFGVRAQTRAALKAGATEDEILEALEIVALSNLHGMSRALPVVVEEFEAFKSAQ</sequence>
<protein>
    <submittedName>
        <fullName evidence="2">Alkylhydroperoxidase/carboxymuconolactone decarboxylase family protein YurZ</fullName>
    </submittedName>
</protein>
<proteinExistence type="predicted"/>
<organism evidence="2 3">
    <name type="scientific">Paracoccus versutus</name>
    <name type="common">Thiobacillus versutus</name>
    <dbReference type="NCBI Taxonomy" id="34007"/>
    <lineage>
        <taxon>Bacteria</taxon>
        <taxon>Pseudomonadati</taxon>
        <taxon>Pseudomonadota</taxon>
        <taxon>Alphaproteobacteria</taxon>
        <taxon>Rhodobacterales</taxon>
        <taxon>Paracoccaceae</taxon>
        <taxon>Paracoccus</taxon>
    </lineage>
</organism>
<dbReference type="InterPro" id="IPR029032">
    <property type="entry name" value="AhpD-like"/>
</dbReference>
<dbReference type="RefSeq" id="WP_116221418.1">
    <property type="nucleotide sequence ID" value="NZ_CP038196.1"/>
</dbReference>
<dbReference type="AlphaFoldDB" id="A0A3D9XYH2"/>